<organism evidence="2 3">
    <name type="scientific">Fraxinus pennsylvanica</name>
    <dbReference type="NCBI Taxonomy" id="56036"/>
    <lineage>
        <taxon>Eukaryota</taxon>
        <taxon>Viridiplantae</taxon>
        <taxon>Streptophyta</taxon>
        <taxon>Embryophyta</taxon>
        <taxon>Tracheophyta</taxon>
        <taxon>Spermatophyta</taxon>
        <taxon>Magnoliopsida</taxon>
        <taxon>eudicotyledons</taxon>
        <taxon>Gunneridae</taxon>
        <taxon>Pentapetalae</taxon>
        <taxon>asterids</taxon>
        <taxon>lamiids</taxon>
        <taxon>Lamiales</taxon>
        <taxon>Oleaceae</taxon>
        <taxon>Oleeae</taxon>
        <taxon>Fraxinus</taxon>
    </lineage>
</organism>
<evidence type="ECO:0000259" key="1">
    <source>
        <dbReference type="Pfam" id="PF05193"/>
    </source>
</evidence>
<dbReference type="Proteomes" id="UP000834106">
    <property type="component" value="Chromosome 10"/>
</dbReference>
<reference evidence="2" key="1">
    <citation type="submission" date="2023-05" db="EMBL/GenBank/DDBJ databases">
        <authorList>
            <person name="Huff M."/>
        </authorList>
    </citation>
    <scope>NUCLEOTIDE SEQUENCE</scope>
</reference>
<sequence>MRCSLKPLWTWKLNRPWVLMIRIPATSLRKILLGSGLVDAIIGGGVEDELLQPQFSIGLKGVSEDDIHKVEELIMNTLRKLADEGFDSDAVEASMNTVEFSLRENNIGSFPRGLALMLRSMGKWIYDKDPFGPLKYQKPLNDLKARIAQEESKAVFAPLIEEFILNSSLKSYPEFLQDLEEKVYKNWQEISSSLEEIRIYQNGCLINLMADGKNLGNSEKHVRKFLDMLLNSFPVGSAAWSARLPLINEAILVPTQASKHSIFLGFHLYAFLSQFH</sequence>
<evidence type="ECO:0000313" key="3">
    <source>
        <dbReference type="Proteomes" id="UP000834106"/>
    </source>
</evidence>
<dbReference type="GO" id="GO:0009507">
    <property type="term" value="C:chloroplast"/>
    <property type="evidence" value="ECO:0007669"/>
    <property type="project" value="TreeGrafter"/>
</dbReference>
<dbReference type="GO" id="GO:0016485">
    <property type="term" value="P:protein processing"/>
    <property type="evidence" value="ECO:0007669"/>
    <property type="project" value="TreeGrafter"/>
</dbReference>
<dbReference type="Pfam" id="PF05193">
    <property type="entry name" value="Peptidase_M16_C"/>
    <property type="match status" value="1"/>
</dbReference>
<name>A0AAD1ZMX8_9LAMI</name>
<feature type="domain" description="Peptidase M16 C-terminal" evidence="1">
    <location>
        <begin position="25"/>
        <end position="96"/>
    </location>
</feature>
<dbReference type="GO" id="GO:0005739">
    <property type="term" value="C:mitochondrion"/>
    <property type="evidence" value="ECO:0007669"/>
    <property type="project" value="TreeGrafter"/>
</dbReference>
<dbReference type="AlphaFoldDB" id="A0AAD1ZMX8"/>
<dbReference type="InterPro" id="IPR011249">
    <property type="entry name" value="Metalloenz_LuxS/M16"/>
</dbReference>
<dbReference type="PANTHER" id="PTHR43016:SF13">
    <property type="entry name" value="PRESEQUENCE PROTEASE, MITOCHONDRIAL"/>
    <property type="match status" value="1"/>
</dbReference>
<dbReference type="GO" id="GO:0004222">
    <property type="term" value="F:metalloendopeptidase activity"/>
    <property type="evidence" value="ECO:0007669"/>
    <property type="project" value="TreeGrafter"/>
</dbReference>
<keyword evidence="3" id="KW-1185">Reference proteome</keyword>
<evidence type="ECO:0000313" key="2">
    <source>
        <dbReference type="EMBL" id="CAI9769927.1"/>
    </source>
</evidence>
<dbReference type="EMBL" id="OU503045">
    <property type="protein sequence ID" value="CAI9769927.1"/>
    <property type="molecule type" value="Genomic_DNA"/>
</dbReference>
<dbReference type="PANTHER" id="PTHR43016">
    <property type="entry name" value="PRESEQUENCE PROTEASE"/>
    <property type="match status" value="1"/>
</dbReference>
<accession>A0AAD1ZMX8</accession>
<dbReference type="SUPFAM" id="SSF63411">
    <property type="entry name" value="LuxS/MPP-like metallohydrolase"/>
    <property type="match status" value="1"/>
</dbReference>
<dbReference type="Gene3D" id="3.30.830.10">
    <property type="entry name" value="Metalloenzyme, LuxS/M16 peptidase-like"/>
    <property type="match status" value="1"/>
</dbReference>
<dbReference type="GO" id="GO:0046872">
    <property type="term" value="F:metal ion binding"/>
    <property type="evidence" value="ECO:0007669"/>
    <property type="project" value="InterPro"/>
</dbReference>
<protein>
    <recommendedName>
        <fullName evidence="1">Peptidase M16 C-terminal domain-containing protein</fullName>
    </recommendedName>
</protein>
<gene>
    <name evidence="2" type="ORF">FPE_LOCUS16363</name>
</gene>
<proteinExistence type="predicted"/>
<dbReference type="InterPro" id="IPR007863">
    <property type="entry name" value="Peptidase_M16_C"/>
</dbReference>